<dbReference type="PROSITE" id="PS50878">
    <property type="entry name" value="RT_POL"/>
    <property type="match status" value="1"/>
</dbReference>
<reference evidence="2" key="1">
    <citation type="submission" date="2018-11" db="EMBL/GenBank/DDBJ databases">
        <authorList>
            <person name="Grassa J C."/>
        </authorList>
    </citation>
    <scope>NUCLEOTIDE SEQUENCE [LARGE SCALE GENOMIC DNA]</scope>
</reference>
<reference evidence="2" key="2">
    <citation type="submission" date="2021-03" db="UniProtKB">
        <authorList>
            <consortium name="EnsemblPlants"/>
        </authorList>
    </citation>
    <scope>IDENTIFICATION</scope>
</reference>
<dbReference type="EMBL" id="UZAU01000486">
    <property type="status" value="NOT_ANNOTATED_CDS"/>
    <property type="molecule type" value="Genomic_DNA"/>
</dbReference>
<dbReference type="SUPFAM" id="SSF56219">
    <property type="entry name" value="DNase I-like"/>
    <property type="match status" value="1"/>
</dbReference>
<dbReference type="Gramene" id="evm.model.05.1037">
    <property type="protein sequence ID" value="cds.evm.model.05.1037"/>
    <property type="gene ID" value="evm.TU.05.1037"/>
</dbReference>
<dbReference type="EnsemblPlants" id="evm.model.05.1037">
    <property type="protein sequence ID" value="cds.evm.model.05.1037"/>
    <property type="gene ID" value="evm.TU.05.1037"/>
</dbReference>
<name>A0A803PJQ9_CANSA</name>
<dbReference type="InterPro" id="IPR036691">
    <property type="entry name" value="Endo/exonu/phosph_ase_sf"/>
</dbReference>
<dbReference type="CDD" id="cd01650">
    <property type="entry name" value="RT_nLTR_like"/>
    <property type="match status" value="1"/>
</dbReference>
<feature type="domain" description="Reverse transcriptase" evidence="1">
    <location>
        <begin position="174"/>
        <end position="413"/>
    </location>
</feature>
<dbReference type="OMA" id="ENYWIME"/>
<dbReference type="SUPFAM" id="SSF56672">
    <property type="entry name" value="DNA/RNA polymerases"/>
    <property type="match status" value="1"/>
</dbReference>
<accession>A0A803PJQ9</accession>
<dbReference type="PANTHER" id="PTHR31635:SF196">
    <property type="entry name" value="REVERSE TRANSCRIPTASE DOMAIN-CONTAINING PROTEIN-RELATED"/>
    <property type="match status" value="1"/>
</dbReference>
<dbReference type="Proteomes" id="UP000596661">
    <property type="component" value="Chromosome 5"/>
</dbReference>
<evidence type="ECO:0000313" key="3">
    <source>
        <dbReference type="Proteomes" id="UP000596661"/>
    </source>
</evidence>
<sequence length="413" mass="46735">MDMKLAANSSHLLKARLSFDNVFEVPRNGLGGNCFTWKHGNTLERLDWGIINQSWLDIFPNATLFQLPIYGSDHCALKLVHNPTPHLIQSHKRFFFENYWIMELGFSHLINNSWLSNRATNNAPTTVDSFLNKSQIYSLPTFWDKASGPDGINPIFYHKNQSTSRKDLCSEVLNVLNNGASMAFINENFITLIPKKNNAVRVRDFRPISLCSTIYKVMAKSIANRLKEVLPDFITHNQGAFLANRIIFDNILIANEIIIAINNRKNGKVGWAALKLDMEKAFDKVEWGFIHHLLIYLGFPNNIITLIINCISTVSIRHCINNCLSPPILPTRGIRQGNPLSPYLFLLVAEGLFAVIRSKSHDNQFRATYKLNVDSTIRSRGNKHGRPSGAIQEEVCYLLSNPMIALASLNIES</sequence>
<keyword evidence="3" id="KW-1185">Reference proteome</keyword>
<organism evidence="2 3">
    <name type="scientific">Cannabis sativa</name>
    <name type="common">Hemp</name>
    <name type="synonym">Marijuana</name>
    <dbReference type="NCBI Taxonomy" id="3483"/>
    <lineage>
        <taxon>Eukaryota</taxon>
        <taxon>Viridiplantae</taxon>
        <taxon>Streptophyta</taxon>
        <taxon>Embryophyta</taxon>
        <taxon>Tracheophyta</taxon>
        <taxon>Spermatophyta</taxon>
        <taxon>Magnoliopsida</taxon>
        <taxon>eudicotyledons</taxon>
        <taxon>Gunneridae</taxon>
        <taxon>Pentapetalae</taxon>
        <taxon>rosids</taxon>
        <taxon>fabids</taxon>
        <taxon>Rosales</taxon>
        <taxon>Cannabaceae</taxon>
        <taxon>Cannabis</taxon>
    </lineage>
</organism>
<dbReference type="AlphaFoldDB" id="A0A803PJQ9"/>
<proteinExistence type="predicted"/>
<evidence type="ECO:0000313" key="2">
    <source>
        <dbReference type="EnsemblPlants" id="cds.evm.model.05.1037"/>
    </source>
</evidence>
<dbReference type="InterPro" id="IPR000477">
    <property type="entry name" value="RT_dom"/>
</dbReference>
<dbReference type="InterPro" id="IPR043502">
    <property type="entry name" value="DNA/RNA_pol_sf"/>
</dbReference>
<dbReference type="PANTHER" id="PTHR31635">
    <property type="entry name" value="REVERSE TRANSCRIPTASE DOMAIN-CONTAINING PROTEIN-RELATED"/>
    <property type="match status" value="1"/>
</dbReference>
<protein>
    <recommendedName>
        <fullName evidence="1">Reverse transcriptase domain-containing protein</fullName>
    </recommendedName>
</protein>
<dbReference type="Pfam" id="PF00078">
    <property type="entry name" value="RVT_1"/>
    <property type="match status" value="1"/>
</dbReference>
<evidence type="ECO:0000259" key="1">
    <source>
        <dbReference type="PROSITE" id="PS50878"/>
    </source>
</evidence>